<dbReference type="InterPro" id="IPR000276">
    <property type="entry name" value="GPCR_Rhodpsn"/>
</dbReference>
<organism evidence="8 9">
    <name type="scientific">Sinanodonta woodiana</name>
    <name type="common">Chinese pond mussel</name>
    <name type="synonym">Anodonta woodiana</name>
    <dbReference type="NCBI Taxonomy" id="1069815"/>
    <lineage>
        <taxon>Eukaryota</taxon>
        <taxon>Metazoa</taxon>
        <taxon>Spiralia</taxon>
        <taxon>Lophotrochozoa</taxon>
        <taxon>Mollusca</taxon>
        <taxon>Bivalvia</taxon>
        <taxon>Autobranchia</taxon>
        <taxon>Heteroconchia</taxon>
        <taxon>Palaeoheterodonta</taxon>
        <taxon>Unionida</taxon>
        <taxon>Unionoidea</taxon>
        <taxon>Unionidae</taxon>
        <taxon>Unioninae</taxon>
        <taxon>Sinanodonta</taxon>
    </lineage>
</organism>
<evidence type="ECO:0000313" key="8">
    <source>
        <dbReference type="EMBL" id="KAL3861147.1"/>
    </source>
</evidence>
<evidence type="ECO:0000256" key="2">
    <source>
        <dbReference type="ARBA" id="ARBA00022692"/>
    </source>
</evidence>
<dbReference type="InterPro" id="IPR017452">
    <property type="entry name" value="GPCR_Rhodpsn_7TM"/>
</dbReference>
<evidence type="ECO:0000313" key="9">
    <source>
        <dbReference type="Proteomes" id="UP001634394"/>
    </source>
</evidence>
<dbReference type="SMART" id="SM01381">
    <property type="entry name" value="7TM_GPCR_Srsx"/>
    <property type="match status" value="1"/>
</dbReference>
<comment type="subcellular location">
    <subcellularLocation>
        <location evidence="1">Membrane</location>
    </subcellularLocation>
</comment>
<dbReference type="AlphaFoldDB" id="A0ABD3VI11"/>
<sequence>MQMAHINSSYDKYQGSDMHPDYDISWNNSSDNSTVNGSLNNNHRHPRNDDFNSEQDNDDYTEFVFQVYDFEEKIYAYVWTLIVILTAFGNVLIVAVFVRKSMRTTTNLILLFIAISDSLTGFVTLPTYIHVFMTVKLGWVSLTKGWCEAFMISKLYIFKAFHTVSVWLTLLLGFQRFICVWFPFLKKSWFGIRRTLIAVAVITTCAFVIHIYHLHRRKADNIDGYCQWVIEDSCVETCIFLWMTLLFVNIVPPLLLLVLTILIIQKLFRRNIRKNSFTTEQRHERDQQNKTASIIVVCIAIIFLLPEIPYGIFLLVTVIKKHSEKDILPLRDNRIFHITYEIAVLLGFHANFWVYIIMNRRFRDEFKFMFKDFIRKFRPKRTTVPIRPSTVSMETCQSQSSSTKIQDVNELSTFV</sequence>
<feature type="transmembrane region" description="Helical" evidence="6">
    <location>
        <begin position="239"/>
        <end position="264"/>
    </location>
</feature>
<feature type="transmembrane region" description="Helical" evidence="6">
    <location>
        <begin position="338"/>
        <end position="358"/>
    </location>
</feature>
<dbReference type="SUPFAM" id="SSF81321">
    <property type="entry name" value="Family A G protein-coupled receptor-like"/>
    <property type="match status" value="1"/>
</dbReference>
<dbReference type="EMBL" id="JBJQND010000011">
    <property type="protein sequence ID" value="KAL3861147.1"/>
    <property type="molecule type" value="Genomic_DNA"/>
</dbReference>
<feature type="transmembrane region" description="Helical" evidence="6">
    <location>
        <begin position="74"/>
        <end position="97"/>
    </location>
</feature>
<dbReference type="CDD" id="cd14978">
    <property type="entry name" value="7tmA_FMRFamide_R-like"/>
    <property type="match status" value="1"/>
</dbReference>
<dbReference type="InterPro" id="IPR053071">
    <property type="entry name" value="GPCR1-related_rcpt"/>
</dbReference>
<gene>
    <name evidence="8" type="ORF">ACJMK2_007216</name>
</gene>
<feature type="transmembrane region" description="Helical" evidence="6">
    <location>
        <begin position="292"/>
        <end position="318"/>
    </location>
</feature>
<keyword evidence="3 6" id="KW-1133">Transmembrane helix</keyword>
<name>A0ABD3VI11_SINWO</name>
<keyword evidence="4 6" id="KW-0472">Membrane</keyword>
<proteinExistence type="predicted"/>
<reference evidence="8 9" key="1">
    <citation type="submission" date="2024-11" db="EMBL/GenBank/DDBJ databases">
        <title>Chromosome-level genome assembly of the freshwater bivalve Anodonta woodiana.</title>
        <authorList>
            <person name="Chen X."/>
        </authorList>
    </citation>
    <scope>NUCLEOTIDE SEQUENCE [LARGE SCALE GENOMIC DNA]</scope>
    <source>
        <strain evidence="8">MN2024</strain>
        <tissue evidence="8">Gills</tissue>
    </source>
</reference>
<dbReference type="PANTHER" id="PTHR47023">
    <property type="entry name" value="SEX PEPTIDE RECEPTOR"/>
    <property type="match status" value="1"/>
</dbReference>
<keyword evidence="2 6" id="KW-0812">Transmembrane</keyword>
<dbReference type="Pfam" id="PF00001">
    <property type="entry name" value="7tm_1"/>
    <property type="match status" value="1"/>
</dbReference>
<feature type="transmembrane region" description="Helical" evidence="6">
    <location>
        <begin position="109"/>
        <end position="129"/>
    </location>
</feature>
<feature type="domain" description="G-protein coupled receptors family 1 profile" evidence="7">
    <location>
        <begin position="89"/>
        <end position="358"/>
    </location>
</feature>
<keyword evidence="9" id="KW-1185">Reference proteome</keyword>
<comment type="caution">
    <text evidence="8">The sequence shown here is derived from an EMBL/GenBank/DDBJ whole genome shotgun (WGS) entry which is preliminary data.</text>
</comment>
<protein>
    <recommendedName>
        <fullName evidence="7">G-protein coupled receptors family 1 profile domain-containing protein</fullName>
    </recommendedName>
</protein>
<dbReference type="PANTHER" id="PTHR47023:SF1">
    <property type="entry name" value="SEX PEPTIDE RECEPTOR"/>
    <property type="match status" value="1"/>
</dbReference>
<dbReference type="GO" id="GO:0016020">
    <property type="term" value="C:membrane"/>
    <property type="evidence" value="ECO:0007669"/>
    <property type="project" value="UniProtKB-SubCell"/>
</dbReference>
<feature type="transmembrane region" description="Helical" evidence="6">
    <location>
        <begin position="164"/>
        <end position="184"/>
    </location>
</feature>
<evidence type="ECO:0000256" key="5">
    <source>
        <dbReference type="SAM" id="MobiDB-lite"/>
    </source>
</evidence>
<dbReference type="Proteomes" id="UP001634394">
    <property type="component" value="Unassembled WGS sequence"/>
</dbReference>
<evidence type="ECO:0000259" key="7">
    <source>
        <dbReference type="PROSITE" id="PS50262"/>
    </source>
</evidence>
<evidence type="ECO:0000256" key="6">
    <source>
        <dbReference type="SAM" id="Phobius"/>
    </source>
</evidence>
<feature type="transmembrane region" description="Helical" evidence="6">
    <location>
        <begin position="196"/>
        <end position="215"/>
    </location>
</feature>
<evidence type="ECO:0000256" key="3">
    <source>
        <dbReference type="ARBA" id="ARBA00022989"/>
    </source>
</evidence>
<dbReference type="PRINTS" id="PR00237">
    <property type="entry name" value="GPCRRHODOPSN"/>
</dbReference>
<evidence type="ECO:0000256" key="4">
    <source>
        <dbReference type="ARBA" id="ARBA00023136"/>
    </source>
</evidence>
<accession>A0ABD3VI11</accession>
<evidence type="ECO:0000256" key="1">
    <source>
        <dbReference type="ARBA" id="ARBA00004370"/>
    </source>
</evidence>
<dbReference type="Gene3D" id="1.20.1070.10">
    <property type="entry name" value="Rhodopsin 7-helix transmembrane proteins"/>
    <property type="match status" value="1"/>
</dbReference>
<feature type="region of interest" description="Disordered" evidence="5">
    <location>
        <begin position="35"/>
        <end position="55"/>
    </location>
</feature>
<dbReference type="PROSITE" id="PS50262">
    <property type="entry name" value="G_PROTEIN_RECEP_F1_2"/>
    <property type="match status" value="1"/>
</dbReference>